<reference evidence="2 3" key="1">
    <citation type="submission" date="2019-04" db="EMBL/GenBank/DDBJ databases">
        <title>Friends and foes A comparative genomics study of 23 Aspergillus species from section Flavi.</title>
        <authorList>
            <consortium name="DOE Joint Genome Institute"/>
            <person name="Kjaerbolling I."/>
            <person name="Vesth T."/>
            <person name="Frisvad J.C."/>
            <person name="Nybo J.L."/>
            <person name="Theobald S."/>
            <person name="Kildgaard S."/>
            <person name="Isbrandt T."/>
            <person name="Kuo A."/>
            <person name="Sato A."/>
            <person name="Lyhne E.K."/>
            <person name="Kogle M.E."/>
            <person name="Wiebenga A."/>
            <person name="Kun R.S."/>
            <person name="Lubbers R.J."/>
            <person name="Makela M.R."/>
            <person name="Barry K."/>
            <person name="Chovatia M."/>
            <person name="Clum A."/>
            <person name="Daum C."/>
            <person name="Haridas S."/>
            <person name="He G."/>
            <person name="LaButti K."/>
            <person name="Lipzen A."/>
            <person name="Mondo S."/>
            <person name="Riley R."/>
            <person name="Salamov A."/>
            <person name="Simmons B.A."/>
            <person name="Magnuson J.K."/>
            <person name="Henrissat B."/>
            <person name="Mortensen U.H."/>
            <person name="Larsen T.O."/>
            <person name="Devries R.P."/>
            <person name="Grigoriev I.V."/>
            <person name="Machida M."/>
            <person name="Baker S.E."/>
            <person name="Andersen M.R."/>
        </authorList>
    </citation>
    <scope>NUCLEOTIDE SEQUENCE [LARGE SCALE GENOMIC DNA]</scope>
    <source>
        <strain evidence="2 3">IBT 18842</strain>
    </source>
</reference>
<evidence type="ECO:0000256" key="1">
    <source>
        <dbReference type="SAM" id="MobiDB-lite"/>
    </source>
</evidence>
<organism evidence="2 3">
    <name type="scientific">Aspergillus avenaceus</name>
    <dbReference type="NCBI Taxonomy" id="36643"/>
    <lineage>
        <taxon>Eukaryota</taxon>
        <taxon>Fungi</taxon>
        <taxon>Dikarya</taxon>
        <taxon>Ascomycota</taxon>
        <taxon>Pezizomycotina</taxon>
        <taxon>Eurotiomycetes</taxon>
        <taxon>Eurotiomycetidae</taxon>
        <taxon>Eurotiales</taxon>
        <taxon>Aspergillaceae</taxon>
        <taxon>Aspergillus</taxon>
        <taxon>Aspergillus subgen. Circumdati</taxon>
    </lineage>
</organism>
<sequence>MQKSSVMKRALASTIRRQLSCAHHLLLTEHFVTIQYHDIRDPHHRCLNTVREKGIPLEANKTRKSKSTVETRHNQLKASLAKNKER</sequence>
<evidence type="ECO:0000313" key="2">
    <source>
        <dbReference type="EMBL" id="KAE8144730.1"/>
    </source>
</evidence>
<feature type="region of interest" description="Disordered" evidence="1">
    <location>
        <begin position="57"/>
        <end position="86"/>
    </location>
</feature>
<dbReference type="EMBL" id="ML742446">
    <property type="protein sequence ID" value="KAE8144730.1"/>
    <property type="molecule type" value="Genomic_DNA"/>
</dbReference>
<gene>
    <name evidence="2" type="ORF">BDV25DRAFT_166170</name>
</gene>
<keyword evidence="3" id="KW-1185">Reference proteome</keyword>
<name>A0A5N6TEP8_ASPAV</name>
<protein>
    <submittedName>
        <fullName evidence="2">Uncharacterized protein</fullName>
    </submittedName>
</protein>
<feature type="non-terminal residue" evidence="2">
    <location>
        <position position="86"/>
    </location>
</feature>
<proteinExistence type="predicted"/>
<evidence type="ECO:0000313" key="3">
    <source>
        <dbReference type="Proteomes" id="UP000325780"/>
    </source>
</evidence>
<dbReference type="AlphaFoldDB" id="A0A5N6TEP8"/>
<accession>A0A5N6TEP8</accession>
<dbReference type="Proteomes" id="UP000325780">
    <property type="component" value="Unassembled WGS sequence"/>
</dbReference>